<evidence type="ECO:0000313" key="2">
    <source>
        <dbReference type="EMBL" id="KAK4215877.1"/>
    </source>
</evidence>
<dbReference type="AlphaFoldDB" id="A0AAN6YGT2"/>
<feature type="transmembrane region" description="Helical" evidence="1">
    <location>
        <begin position="54"/>
        <end position="74"/>
    </location>
</feature>
<feature type="transmembrane region" description="Helical" evidence="1">
    <location>
        <begin position="120"/>
        <end position="142"/>
    </location>
</feature>
<dbReference type="Proteomes" id="UP001301769">
    <property type="component" value="Unassembled WGS sequence"/>
</dbReference>
<reference evidence="2" key="2">
    <citation type="submission" date="2023-05" db="EMBL/GenBank/DDBJ databases">
        <authorList>
            <consortium name="Lawrence Berkeley National Laboratory"/>
            <person name="Steindorff A."/>
            <person name="Hensen N."/>
            <person name="Bonometti L."/>
            <person name="Westerberg I."/>
            <person name="Brannstrom I.O."/>
            <person name="Guillou S."/>
            <person name="Cros-Aarteil S."/>
            <person name="Calhoun S."/>
            <person name="Haridas S."/>
            <person name="Kuo A."/>
            <person name="Mondo S."/>
            <person name="Pangilinan J."/>
            <person name="Riley R."/>
            <person name="Labutti K."/>
            <person name="Andreopoulos B."/>
            <person name="Lipzen A."/>
            <person name="Chen C."/>
            <person name="Yanf M."/>
            <person name="Daum C."/>
            <person name="Ng V."/>
            <person name="Clum A."/>
            <person name="Ohm R."/>
            <person name="Martin F."/>
            <person name="Silar P."/>
            <person name="Natvig D."/>
            <person name="Lalanne C."/>
            <person name="Gautier V."/>
            <person name="Ament-Velasquez S.L."/>
            <person name="Kruys A."/>
            <person name="Hutchinson M.I."/>
            <person name="Powell A.J."/>
            <person name="Barry K."/>
            <person name="Miller A.N."/>
            <person name="Grigoriev I.V."/>
            <person name="Debuchy R."/>
            <person name="Gladieux P."/>
            <person name="Thoren M.H."/>
            <person name="Johannesson H."/>
        </authorList>
    </citation>
    <scope>NUCLEOTIDE SEQUENCE</scope>
    <source>
        <strain evidence="2">PSN293</strain>
    </source>
</reference>
<gene>
    <name evidence="2" type="ORF">QBC37DRAFT_371602</name>
</gene>
<keyword evidence="1" id="KW-1133">Transmembrane helix</keyword>
<evidence type="ECO:0000256" key="1">
    <source>
        <dbReference type="SAM" id="Phobius"/>
    </source>
</evidence>
<accession>A0AAN6YGT2</accession>
<keyword evidence="3" id="KW-1185">Reference proteome</keyword>
<dbReference type="EMBL" id="MU858075">
    <property type="protein sequence ID" value="KAK4215877.1"/>
    <property type="molecule type" value="Genomic_DNA"/>
</dbReference>
<proteinExistence type="predicted"/>
<keyword evidence="1" id="KW-0812">Transmembrane</keyword>
<protein>
    <submittedName>
        <fullName evidence="2">Uncharacterized protein</fullName>
    </submittedName>
</protein>
<feature type="transmembrane region" description="Helical" evidence="1">
    <location>
        <begin position="21"/>
        <end position="42"/>
    </location>
</feature>
<organism evidence="2 3">
    <name type="scientific">Rhypophila decipiens</name>
    <dbReference type="NCBI Taxonomy" id="261697"/>
    <lineage>
        <taxon>Eukaryota</taxon>
        <taxon>Fungi</taxon>
        <taxon>Dikarya</taxon>
        <taxon>Ascomycota</taxon>
        <taxon>Pezizomycotina</taxon>
        <taxon>Sordariomycetes</taxon>
        <taxon>Sordariomycetidae</taxon>
        <taxon>Sordariales</taxon>
        <taxon>Naviculisporaceae</taxon>
        <taxon>Rhypophila</taxon>
    </lineage>
</organism>
<feature type="transmembrane region" description="Helical" evidence="1">
    <location>
        <begin position="81"/>
        <end position="100"/>
    </location>
</feature>
<sequence>MDKGSNAQGTKSKSPPRFLSVVKIIVGGAATIVGLVTVLMIKIGTASPLEEGKYYYFTLGTAAVSAPLGVLTALVPRAYFLLLFVFGPMVLLWMIHFGVYAASYLNTDDHNIIGLGLMKAVLWVSVANAILWLILDVTNFIAWRKYSKKGKGGSTNEGTSEPLANYPIDLSTLAGGHNPGGYHTGPNTYYLPTSGQR</sequence>
<comment type="caution">
    <text evidence="2">The sequence shown here is derived from an EMBL/GenBank/DDBJ whole genome shotgun (WGS) entry which is preliminary data.</text>
</comment>
<keyword evidence="1" id="KW-0472">Membrane</keyword>
<name>A0AAN6YGT2_9PEZI</name>
<evidence type="ECO:0000313" key="3">
    <source>
        <dbReference type="Proteomes" id="UP001301769"/>
    </source>
</evidence>
<reference evidence="2" key="1">
    <citation type="journal article" date="2023" name="Mol. Phylogenet. Evol.">
        <title>Genome-scale phylogeny and comparative genomics of the fungal order Sordariales.</title>
        <authorList>
            <person name="Hensen N."/>
            <person name="Bonometti L."/>
            <person name="Westerberg I."/>
            <person name="Brannstrom I.O."/>
            <person name="Guillou S."/>
            <person name="Cros-Aarteil S."/>
            <person name="Calhoun S."/>
            <person name="Haridas S."/>
            <person name="Kuo A."/>
            <person name="Mondo S."/>
            <person name="Pangilinan J."/>
            <person name="Riley R."/>
            <person name="LaButti K."/>
            <person name="Andreopoulos B."/>
            <person name="Lipzen A."/>
            <person name="Chen C."/>
            <person name="Yan M."/>
            <person name="Daum C."/>
            <person name="Ng V."/>
            <person name="Clum A."/>
            <person name="Steindorff A."/>
            <person name="Ohm R.A."/>
            <person name="Martin F."/>
            <person name="Silar P."/>
            <person name="Natvig D.O."/>
            <person name="Lalanne C."/>
            <person name="Gautier V."/>
            <person name="Ament-Velasquez S.L."/>
            <person name="Kruys A."/>
            <person name="Hutchinson M.I."/>
            <person name="Powell A.J."/>
            <person name="Barry K."/>
            <person name="Miller A.N."/>
            <person name="Grigoriev I.V."/>
            <person name="Debuchy R."/>
            <person name="Gladieux P."/>
            <person name="Hiltunen Thoren M."/>
            <person name="Johannesson H."/>
        </authorList>
    </citation>
    <scope>NUCLEOTIDE SEQUENCE</scope>
    <source>
        <strain evidence="2">PSN293</strain>
    </source>
</reference>